<name>A0A6H5H5H7_9HEMI</name>
<reference evidence="1 2" key="1">
    <citation type="submission" date="2020-02" db="EMBL/GenBank/DDBJ databases">
        <authorList>
            <person name="Ferguson B K."/>
        </authorList>
    </citation>
    <scope>NUCLEOTIDE SEQUENCE [LARGE SCALE GENOMIC DNA]</scope>
</reference>
<dbReference type="Proteomes" id="UP000479000">
    <property type="component" value="Unassembled WGS sequence"/>
</dbReference>
<protein>
    <submittedName>
        <fullName evidence="1">Uncharacterized protein</fullName>
    </submittedName>
</protein>
<evidence type="ECO:0000313" key="1">
    <source>
        <dbReference type="EMBL" id="CAB0010955.1"/>
    </source>
</evidence>
<accession>A0A6H5H5H7</accession>
<organism evidence="1 2">
    <name type="scientific">Nesidiocoris tenuis</name>
    <dbReference type="NCBI Taxonomy" id="355587"/>
    <lineage>
        <taxon>Eukaryota</taxon>
        <taxon>Metazoa</taxon>
        <taxon>Ecdysozoa</taxon>
        <taxon>Arthropoda</taxon>
        <taxon>Hexapoda</taxon>
        <taxon>Insecta</taxon>
        <taxon>Pterygota</taxon>
        <taxon>Neoptera</taxon>
        <taxon>Paraneoptera</taxon>
        <taxon>Hemiptera</taxon>
        <taxon>Heteroptera</taxon>
        <taxon>Panheteroptera</taxon>
        <taxon>Cimicomorpha</taxon>
        <taxon>Miridae</taxon>
        <taxon>Dicyphina</taxon>
        <taxon>Nesidiocoris</taxon>
    </lineage>
</organism>
<proteinExistence type="predicted"/>
<gene>
    <name evidence="1" type="ORF">NTEN_LOCUS15948</name>
</gene>
<dbReference type="AlphaFoldDB" id="A0A6H5H5H7"/>
<sequence length="256" mass="28440">MSQLSRRSSPDDAGPNRISETIGRFSQAVLLVLLIADLNAGLGDENKSVLRENRIIGAGESRKGRADRVRVTRGPTCRVHLNTSAYLSGKFFALDNPARTPAEHSVGQDALVFCRSPDPSSRTESPLISAPELLPENPENWTLFPGFVSSPNHSLASVRYHIYAAVAGNSPHTVNTATRLKCLFFQLQSIQTTKRITFCRFTVETSKARERAKLLCSHNRFLSFGSFGYHGYSAYPTNWRSPRKKRRDKFAKVLSG</sequence>
<evidence type="ECO:0000313" key="2">
    <source>
        <dbReference type="Proteomes" id="UP000479000"/>
    </source>
</evidence>
<keyword evidence="2" id="KW-1185">Reference proteome</keyword>
<dbReference type="EMBL" id="CADCXU010023492">
    <property type="protein sequence ID" value="CAB0010955.1"/>
    <property type="molecule type" value="Genomic_DNA"/>
</dbReference>